<evidence type="ECO:0000256" key="3">
    <source>
        <dbReference type="ARBA" id="ARBA00022748"/>
    </source>
</evidence>
<dbReference type="SUPFAM" id="SSF74863">
    <property type="entry name" value="Thiol:disulfide interchange protein DsbD, N-terminal domain (DsbD-alpha)"/>
    <property type="match status" value="1"/>
</dbReference>
<feature type="transmembrane region" description="Helical" evidence="6">
    <location>
        <begin position="309"/>
        <end position="333"/>
    </location>
</feature>
<dbReference type="Gene3D" id="3.40.30.10">
    <property type="entry name" value="Glutaredoxin"/>
    <property type="match status" value="1"/>
</dbReference>
<dbReference type="InterPro" id="IPR036929">
    <property type="entry name" value="DsbDN_sf"/>
</dbReference>
<protein>
    <submittedName>
        <fullName evidence="10">Cytochrome c-type biogenesis protein DsbD, protein-disulfide reductase</fullName>
        <ecNumber evidence="10">1.8.1.8</ecNumber>
    </submittedName>
</protein>
<evidence type="ECO:0000259" key="8">
    <source>
        <dbReference type="Pfam" id="PF02683"/>
    </source>
</evidence>
<feature type="transmembrane region" description="Helical" evidence="6">
    <location>
        <begin position="405"/>
        <end position="425"/>
    </location>
</feature>
<keyword evidence="2 6" id="KW-0812">Transmembrane</keyword>
<feature type="transmembrane region" description="Helical" evidence="6">
    <location>
        <begin position="380"/>
        <end position="399"/>
    </location>
</feature>
<dbReference type="Proteomes" id="UP000029640">
    <property type="component" value="Unassembled WGS sequence"/>
</dbReference>
<dbReference type="InterPro" id="IPR003834">
    <property type="entry name" value="Cyt_c_assmbl_TM_dom"/>
</dbReference>
<dbReference type="Pfam" id="PF02683">
    <property type="entry name" value="DsbD_TM"/>
    <property type="match status" value="1"/>
</dbReference>
<dbReference type="GO" id="GO:0016020">
    <property type="term" value="C:membrane"/>
    <property type="evidence" value="ECO:0007669"/>
    <property type="project" value="UniProtKB-SubCell"/>
</dbReference>
<evidence type="ECO:0000313" key="11">
    <source>
        <dbReference type="Proteomes" id="UP000029640"/>
    </source>
</evidence>
<evidence type="ECO:0000313" key="10">
    <source>
        <dbReference type="EMBL" id="KGE02840.1"/>
    </source>
</evidence>
<feature type="transmembrane region" description="Helical" evidence="6">
    <location>
        <begin position="267"/>
        <end position="288"/>
    </location>
</feature>
<evidence type="ECO:0000256" key="2">
    <source>
        <dbReference type="ARBA" id="ARBA00022692"/>
    </source>
</evidence>
<dbReference type="Gene3D" id="2.60.40.1250">
    <property type="entry name" value="Thiol:disulfide interchange protein DsbD, N-terminal domain"/>
    <property type="match status" value="1"/>
</dbReference>
<organism evidence="10 11">
    <name type="scientific">Pseudohaliea rubra DSM 19751</name>
    <dbReference type="NCBI Taxonomy" id="1265313"/>
    <lineage>
        <taxon>Bacteria</taxon>
        <taxon>Pseudomonadati</taxon>
        <taxon>Pseudomonadota</taxon>
        <taxon>Gammaproteobacteria</taxon>
        <taxon>Cellvibrionales</taxon>
        <taxon>Halieaceae</taxon>
        <taxon>Pseudohaliea</taxon>
    </lineage>
</organism>
<feature type="transmembrane region" description="Helical" evidence="6">
    <location>
        <begin position="339"/>
        <end position="360"/>
    </location>
</feature>
<reference evidence="10 11" key="1">
    <citation type="journal article" date="2014" name="Genome Announc.">
        <title>Genome Sequence of Gammaproteobacterial Pseudohaliea rubra Type Strain DSM 19751, Isolated from Coastal Seawater of the Mediterranean Sea.</title>
        <authorList>
            <person name="Spring S."/>
            <person name="Fiebig A."/>
            <person name="Riedel T."/>
            <person name="Goker M."/>
            <person name="Klenk H.P."/>
        </authorList>
    </citation>
    <scope>NUCLEOTIDE SEQUENCE [LARGE SCALE GENOMIC DNA]</scope>
    <source>
        <strain evidence="10 11">DSM 19751</strain>
    </source>
</reference>
<keyword evidence="3" id="KW-0201">Cytochrome c-type biogenesis</keyword>
<keyword evidence="7" id="KW-0732">Signal</keyword>
<dbReference type="GO" id="GO:0017004">
    <property type="term" value="P:cytochrome complex assembly"/>
    <property type="evidence" value="ECO:0007669"/>
    <property type="project" value="UniProtKB-KW"/>
</dbReference>
<sequence>MRAIVVALLFFAATVHAAGPLGGAPQPGSSPFASMEQSFLPVEEAYVPALALQEEGTLRLYWQIAPDYYLYQHQFAFELKDSRGDVPVDARLPPALERTDEFFGDVSVYYDSADIILVPARPLVGTATLAVQSQGCADAGLCYPPRDQAFRIDTATGTVAAIALPRPQQAAQQPAGAATGERQGLPAMLLFATLGGLILNLMPCVFPVLSLKALGFASAAPAQRRRHAWLYGAGVVLSFLVVAGALIALRGAGMAVGWGFQLQSPGFVIGLAYLFVAMGLSLSGLVHIGGRFMNLGNSLASDGGDRGAFFTGALAVVVASPCTAPFMGTALGFALTQPAVIGLAVFTALGAGMAAPMVLLGHSALARRLLPRPGAWMQRLQQALAFPLYATALWLFWVAGRQAGVDTMAAALGGALLLALALWLWSTGGWRRGAALLTLVAAVAAGSYRGTAPGEAAGSEGVAAWSEAAVREAQAIGEPVFVDFTADWCITCLANERAVLQTNTIEAAFAERGVRYLVADWTNRDPVIADFLARQGRSGIPLYLLYPGRAGAAPVVLPQLLRKGTVLEALEALPSS</sequence>
<dbReference type="eggNOG" id="COG4232">
    <property type="taxonomic scope" value="Bacteria"/>
</dbReference>
<dbReference type="Pfam" id="PF11412">
    <property type="entry name" value="DsbD_N"/>
    <property type="match status" value="1"/>
</dbReference>
<evidence type="ECO:0000256" key="1">
    <source>
        <dbReference type="ARBA" id="ARBA00004141"/>
    </source>
</evidence>
<proteinExistence type="predicted"/>
<dbReference type="GO" id="GO:0045454">
    <property type="term" value="P:cell redox homeostasis"/>
    <property type="evidence" value="ECO:0007669"/>
    <property type="project" value="TreeGrafter"/>
</dbReference>
<evidence type="ECO:0000256" key="7">
    <source>
        <dbReference type="SAM" id="SignalP"/>
    </source>
</evidence>
<keyword evidence="4 6" id="KW-1133">Transmembrane helix</keyword>
<evidence type="ECO:0000256" key="5">
    <source>
        <dbReference type="ARBA" id="ARBA00023136"/>
    </source>
</evidence>
<comment type="subcellular location">
    <subcellularLocation>
        <location evidence="1">Membrane</location>
        <topology evidence="1">Multi-pass membrane protein</topology>
    </subcellularLocation>
</comment>
<keyword evidence="5 6" id="KW-0472">Membrane</keyword>
<dbReference type="PATRIC" id="fig|1265313.6.peg.2531"/>
<accession>A0A095VN77</accession>
<dbReference type="STRING" id="1265313.HRUBRA_02567"/>
<dbReference type="PANTHER" id="PTHR32234:SF3">
    <property type="entry name" value="SUPPRESSION OF COPPER SENSITIVITY PROTEIN"/>
    <property type="match status" value="1"/>
</dbReference>
<keyword evidence="10" id="KW-0560">Oxidoreductase</keyword>
<comment type="caution">
    <text evidence="10">The sequence shown here is derived from an EMBL/GenBank/DDBJ whole genome shotgun (WGS) entry which is preliminary data.</text>
</comment>
<dbReference type="PANTHER" id="PTHR32234">
    <property type="entry name" value="THIOL:DISULFIDE INTERCHANGE PROTEIN DSBD"/>
    <property type="match status" value="1"/>
</dbReference>
<dbReference type="OrthoDB" id="9811036at2"/>
<dbReference type="InterPro" id="IPR035671">
    <property type="entry name" value="DsbD_gamma"/>
</dbReference>
<dbReference type="AlphaFoldDB" id="A0A095VN77"/>
<feature type="signal peptide" evidence="7">
    <location>
        <begin position="1"/>
        <end position="17"/>
    </location>
</feature>
<evidence type="ECO:0000256" key="4">
    <source>
        <dbReference type="ARBA" id="ARBA00022989"/>
    </source>
</evidence>
<dbReference type="CDD" id="cd02953">
    <property type="entry name" value="DsbDgamma"/>
    <property type="match status" value="1"/>
</dbReference>
<dbReference type="HOGENOM" id="CLU_014657_0_1_6"/>
<feature type="transmembrane region" description="Helical" evidence="6">
    <location>
        <begin position="229"/>
        <end position="247"/>
    </location>
</feature>
<feature type="domain" description="Thiol:disulfide interchange protein DsbD N-terminal" evidence="9">
    <location>
        <begin position="37"/>
        <end position="152"/>
    </location>
</feature>
<feature type="chain" id="PRO_5001910969" evidence="7">
    <location>
        <begin position="18"/>
        <end position="576"/>
    </location>
</feature>
<dbReference type="SUPFAM" id="SSF52833">
    <property type="entry name" value="Thioredoxin-like"/>
    <property type="match status" value="1"/>
</dbReference>
<evidence type="ECO:0000259" key="9">
    <source>
        <dbReference type="Pfam" id="PF11412"/>
    </source>
</evidence>
<dbReference type="EC" id="1.8.1.8" evidence="10"/>
<feature type="domain" description="Cytochrome C biogenesis protein transmembrane" evidence="8">
    <location>
        <begin position="189"/>
        <end position="396"/>
    </location>
</feature>
<dbReference type="GO" id="GO:0047134">
    <property type="term" value="F:protein-disulfide reductase [NAD(P)H] activity"/>
    <property type="evidence" value="ECO:0007669"/>
    <property type="project" value="UniProtKB-EC"/>
</dbReference>
<dbReference type="InterPro" id="IPR036249">
    <property type="entry name" value="Thioredoxin-like_sf"/>
</dbReference>
<dbReference type="Pfam" id="PF13899">
    <property type="entry name" value="Thioredoxin_7"/>
    <property type="match status" value="1"/>
</dbReference>
<feature type="transmembrane region" description="Helical" evidence="6">
    <location>
        <begin position="187"/>
        <end position="209"/>
    </location>
</feature>
<gene>
    <name evidence="10" type="ORF">HRUBRA_02567</name>
</gene>
<dbReference type="InterPro" id="IPR028250">
    <property type="entry name" value="DsbDN"/>
</dbReference>
<name>A0A095VN77_9GAMM</name>
<dbReference type="EMBL" id="AUVB01000081">
    <property type="protein sequence ID" value="KGE02840.1"/>
    <property type="molecule type" value="Genomic_DNA"/>
</dbReference>
<evidence type="ECO:0000256" key="6">
    <source>
        <dbReference type="SAM" id="Phobius"/>
    </source>
</evidence>
<keyword evidence="11" id="KW-1185">Reference proteome</keyword>